<dbReference type="PANTHER" id="PTHR31962:SF1">
    <property type="entry name" value="SPHINGOLIPID LONG CHAIN BASE-RESPONSIVE PROTEIN PIL1"/>
    <property type="match status" value="1"/>
</dbReference>
<name>A0A165PDF6_EXIGL</name>
<dbReference type="Proteomes" id="UP000077266">
    <property type="component" value="Unassembled WGS sequence"/>
</dbReference>
<evidence type="ECO:0000256" key="1">
    <source>
        <dbReference type="SAM" id="Coils"/>
    </source>
</evidence>
<evidence type="ECO:0000313" key="3">
    <source>
        <dbReference type="EMBL" id="KZW02011.1"/>
    </source>
</evidence>
<dbReference type="GO" id="GO:0005886">
    <property type="term" value="C:plasma membrane"/>
    <property type="evidence" value="ECO:0007669"/>
    <property type="project" value="TreeGrafter"/>
</dbReference>
<dbReference type="Gene3D" id="1.20.1270.60">
    <property type="entry name" value="Arfaptin homology (AH) domain/BAR domain"/>
    <property type="match status" value="1"/>
</dbReference>
<feature type="coiled-coil region" evidence="1">
    <location>
        <begin position="194"/>
        <end position="228"/>
    </location>
</feature>
<sequence length="531" mass="55795">MSRFFNQLADKAQSAINASPLAGHLPPSVTNALNSQTTGSQQQPSVQTGGAPVGSPAGGSGRHYAIENLQHSFKKMQVQYGHQTEDVKQLQMIVTAQKGVALDHQAVARDTKGLSKELFNWGQKEKDDVKDVTDRLAWINFVHGGLSATLGQALEASRAPLKAVRDAEENLFPRRNTRKGVHLQIQQIKTESKSSQAERKIAELTAQLKKLEAEDEAAERELEILKRSALREMEAKKWAALREYSEKVLLLSQASELLLAELPSVPPHQGMPYNGTLKTASVRAALQRALDNYKTGHINLPAHDNNAADSDVRSFGETHASELSSIASASTVSFASGPPATVTPPAGTASTAPSAFPTSMAPVAAVGRSTSGQSQSSQSPLDPATLNNAPAPIPGSEPPVTDPTPSTAAPPAVTSPVPTGPTVAETGVPLAAGVGGPGPASGSLAHGRVTESPQATLDTTTAPSTGVSAVGVGSSSTYESAEDEKKRLEREERERVLRGGAQQSFTDGDAFPEASRTKEEDAGGPPPYQPY</sequence>
<feature type="compositionally biased region" description="Basic and acidic residues" evidence="2">
    <location>
        <begin position="483"/>
        <end position="497"/>
    </location>
</feature>
<proteinExistence type="predicted"/>
<dbReference type="AlphaFoldDB" id="A0A165PDF6"/>
<feature type="region of interest" description="Disordered" evidence="2">
    <location>
        <begin position="20"/>
        <end position="61"/>
    </location>
</feature>
<dbReference type="GO" id="GO:0008289">
    <property type="term" value="F:lipid binding"/>
    <property type="evidence" value="ECO:0007669"/>
    <property type="project" value="TreeGrafter"/>
</dbReference>
<keyword evidence="4" id="KW-1185">Reference proteome</keyword>
<dbReference type="STRING" id="1314781.A0A165PDF6"/>
<feature type="compositionally biased region" description="Polar residues" evidence="2">
    <location>
        <begin position="451"/>
        <end position="463"/>
    </location>
</feature>
<dbReference type="EMBL" id="KV425890">
    <property type="protein sequence ID" value="KZW02011.1"/>
    <property type="molecule type" value="Genomic_DNA"/>
</dbReference>
<dbReference type="GO" id="GO:0036286">
    <property type="term" value="C:eisosome filament"/>
    <property type="evidence" value="ECO:0007669"/>
    <property type="project" value="TreeGrafter"/>
</dbReference>
<accession>A0A165PDF6</accession>
<gene>
    <name evidence="3" type="ORF">EXIGLDRAFT_736741</name>
</gene>
<dbReference type="OrthoDB" id="5599269at2759"/>
<feature type="region of interest" description="Disordered" evidence="2">
    <location>
        <begin position="365"/>
        <end position="531"/>
    </location>
</feature>
<feature type="compositionally biased region" description="Low complexity" evidence="2">
    <location>
        <begin position="403"/>
        <end position="432"/>
    </location>
</feature>
<protein>
    <recommendedName>
        <fullName evidence="5">Sphingolipid long chain base-responsive protein LSP1</fullName>
    </recommendedName>
</protein>
<feature type="compositionally biased region" description="Low complexity" evidence="2">
    <location>
        <begin position="369"/>
        <end position="379"/>
    </location>
</feature>
<dbReference type="PANTHER" id="PTHR31962">
    <property type="entry name" value="SPHINGOLIPID LONG CHAIN BASE-RESPONSIVE PROTEIN PIL1"/>
    <property type="match status" value="1"/>
</dbReference>
<dbReference type="InParanoid" id="A0A165PDF6"/>
<dbReference type="Pfam" id="PF13805">
    <property type="entry name" value="Pil1"/>
    <property type="match status" value="1"/>
</dbReference>
<feature type="compositionally biased region" description="Pro residues" evidence="2">
    <location>
        <begin position="391"/>
        <end position="402"/>
    </location>
</feature>
<reference evidence="3 4" key="1">
    <citation type="journal article" date="2016" name="Mol. Biol. Evol.">
        <title>Comparative Genomics of Early-Diverging Mushroom-Forming Fungi Provides Insights into the Origins of Lignocellulose Decay Capabilities.</title>
        <authorList>
            <person name="Nagy L.G."/>
            <person name="Riley R."/>
            <person name="Tritt A."/>
            <person name="Adam C."/>
            <person name="Daum C."/>
            <person name="Floudas D."/>
            <person name="Sun H."/>
            <person name="Yadav J.S."/>
            <person name="Pangilinan J."/>
            <person name="Larsson K.H."/>
            <person name="Matsuura K."/>
            <person name="Barry K."/>
            <person name="Labutti K."/>
            <person name="Kuo R."/>
            <person name="Ohm R.A."/>
            <person name="Bhattacharya S.S."/>
            <person name="Shirouzu T."/>
            <person name="Yoshinaga Y."/>
            <person name="Martin F.M."/>
            <person name="Grigoriev I.V."/>
            <person name="Hibbett D.S."/>
        </authorList>
    </citation>
    <scope>NUCLEOTIDE SEQUENCE [LARGE SCALE GENOMIC DNA]</scope>
    <source>
        <strain evidence="3 4">HHB12029</strain>
    </source>
</reference>
<organism evidence="3 4">
    <name type="scientific">Exidia glandulosa HHB12029</name>
    <dbReference type="NCBI Taxonomy" id="1314781"/>
    <lineage>
        <taxon>Eukaryota</taxon>
        <taxon>Fungi</taxon>
        <taxon>Dikarya</taxon>
        <taxon>Basidiomycota</taxon>
        <taxon>Agaricomycotina</taxon>
        <taxon>Agaricomycetes</taxon>
        <taxon>Auriculariales</taxon>
        <taxon>Exidiaceae</taxon>
        <taxon>Exidia</taxon>
    </lineage>
</organism>
<evidence type="ECO:0000256" key="2">
    <source>
        <dbReference type="SAM" id="MobiDB-lite"/>
    </source>
</evidence>
<feature type="compositionally biased region" description="Low complexity" evidence="2">
    <location>
        <begin position="464"/>
        <end position="477"/>
    </location>
</feature>
<dbReference type="InterPro" id="IPR028245">
    <property type="entry name" value="PIL1/LSP1"/>
</dbReference>
<dbReference type="GO" id="GO:0070941">
    <property type="term" value="P:eisosome assembly"/>
    <property type="evidence" value="ECO:0007669"/>
    <property type="project" value="TreeGrafter"/>
</dbReference>
<dbReference type="GO" id="GO:0006897">
    <property type="term" value="P:endocytosis"/>
    <property type="evidence" value="ECO:0007669"/>
    <property type="project" value="TreeGrafter"/>
</dbReference>
<evidence type="ECO:0000313" key="4">
    <source>
        <dbReference type="Proteomes" id="UP000077266"/>
    </source>
</evidence>
<keyword evidence="1" id="KW-0175">Coiled coil</keyword>
<feature type="compositionally biased region" description="Polar residues" evidence="2">
    <location>
        <begin position="28"/>
        <end position="48"/>
    </location>
</feature>
<evidence type="ECO:0008006" key="5">
    <source>
        <dbReference type="Google" id="ProtNLM"/>
    </source>
</evidence>
<dbReference type="InterPro" id="IPR027267">
    <property type="entry name" value="AH/BAR_dom_sf"/>
</dbReference>